<dbReference type="PIRSF" id="PIRSF001111">
    <property type="entry name" value="Isochorismatase"/>
    <property type="match status" value="1"/>
</dbReference>
<dbReference type="InterPro" id="IPR036380">
    <property type="entry name" value="Isochorismatase-like_sf"/>
</dbReference>
<keyword evidence="1" id="KW-0378">Hydrolase</keyword>
<dbReference type="InterPro" id="IPR000868">
    <property type="entry name" value="Isochorismatase-like_dom"/>
</dbReference>
<dbReference type="InterPro" id="IPR050272">
    <property type="entry name" value="Isochorismatase-like_hydrls"/>
</dbReference>
<dbReference type="EMBL" id="QETA01000001">
    <property type="protein sequence ID" value="PWF25152.1"/>
    <property type="molecule type" value="Genomic_DNA"/>
</dbReference>
<dbReference type="AlphaFoldDB" id="A0A2V1K856"/>
<organism evidence="3 4">
    <name type="scientific">Corticimicrobacter populi</name>
    <dbReference type="NCBI Taxonomy" id="2175229"/>
    <lineage>
        <taxon>Bacteria</taxon>
        <taxon>Pseudomonadati</taxon>
        <taxon>Pseudomonadota</taxon>
        <taxon>Betaproteobacteria</taxon>
        <taxon>Burkholderiales</taxon>
        <taxon>Alcaligenaceae</taxon>
        <taxon>Corticimicrobacter</taxon>
    </lineage>
</organism>
<dbReference type="PANTHER" id="PTHR43540:SF3">
    <property type="entry name" value="ENTEROBACTIN SYNTHASE COMPONENT B"/>
    <property type="match status" value="1"/>
</dbReference>
<sequence length="212" mass="23827">MTIPRLPSYEMPAGPVENRVNWRPEPARAALLIHDMQAYFLNKFDPALAPVPALVANIRQIRAACDAAGLPVFYTAQPVEQPPQDRALLNDFWGPGLTQSQHHAEQPVIAELAPRAGDTILTKWRYSAFQRSDLREQLRARGRDQLLICGIYAHIGCMATALEAFMQDVQPFFLFDAVADFSLEEHLMAARYVSRRCGVSLTVQEAEQALRR</sequence>
<dbReference type="RefSeq" id="WP_109060554.1">
    <property type="nucleotide sequence ID" value="NZ_QETA01000001.1"/>
</dbReference>
<dbReference type="SUPFAM" id="SSF52499">
    <property type="entry name" value="Isochorismatase-like hydrolases"/>
    <property type="match status" value="1"/>
</dbReference>
<dbReference type="Pfam" id="PF00857">
    <property type="entry name" value="Isochorismatase"/>
    <property type="match status" value="1"/>
</dbReference>
<dbReference type="PANTHER" id="PTHR43540">
    <property type="entry name" value="PEROXYUREIDOACRYLATE/UREIDOACRYLATE AMIDOHYDROLASE-RELATED"/>
    <property type="match status" value="1"/>
</dbReference>
<keyword evidence="4" id="KW-1185">Reference proteome</keyword>
<dbReference type="Gene3D" id="3.40.50.850">
    <property type="entry name" value="Isochorismatase-like"/>
    <property type="match status" value="1"/>
</dbReference>
<protein>
    <submittedName>
        <fullName evidence="3">2,3-dihydro-2,3-dihydroxybenzoate synthetase</fullName>
    </submittedName>
</protein>
<dbReference type="GO" id="GO:0008908">
    <property type="term" value="F:isochorismatase activity"/>
    <property type="evidence" value="ECO:0007669"/>
    <property type="project" value="InterPro"/>
</dbReference>
<evidence type="ECO:0000313" key="4">
    <source>
        <dbReference type="Proteomes" id="UP000245212"/>
    </source>
</evidence>
<gene>
    <name evidence="3" type="ORF">DD235_03050</name>
</gene>
<evidence type="ECO:0000259" key="2">
    <source>
        <dbReference type="Pfam" id="PF00857"/>
    </source>
</evidence>
<feature type="domain" description="Isochorismatase-like" evidence="2">
    <location>
        <begin position="29"/>
        <end position="204"/>
    </location>
</feature>
<evidence type="ECO:0000256" key="1">
    <source>
        <dbReference type="ARBA" id="ARBA00022801"/>
    </source>
</evidence>
<reference evidence="4" key="1">
    <citation type="submission" date="2018-05" db="EMBL/GenBank/DDBJ databases">
        <authorList>
            <person name="Li Y."/>
        </authorList>
    </citation>
    <scope>NUCLEOTIDE SEQUENCE [LARGE SCALE GENOMIC DNA]</scope>
    <source>
        <strain evidence="4">3d-2-2</strain>
    </source>
</reference>
<dbReference type="PRINTS" id="PR01398">
    <property type="entry name" value="ISCHRISMTASE"/>
</dbReference>
<dbReference type="Proteomes" id="UP000245212">
    <property type="component" value="Unassembled WGS sequence"/>
</dbReference>
<name>A0A2V1K856_9BURK</name>
<dbReference type="InterPro" id="IPR016291">
    <property type="entry name" value="Isochorismatase"/>
</dbReference>
<evidence type="ECO:0000313" key="3">
    <source>
        <dbReference type="EMBL" id="PWF25152.1"/>
    </source>
</evidence>
<comment type="caution">
    <text evidence="3">The sequence shown here is derived from an EMBL/GenBank/DDBJ whole genome shotgun (WGS) entry which is preliminary data.</text>
</comment>
<proteinExistence type="predicted"/>
<accession>A0A2V1K856</accession>